<evidence type="ECO:0000256" key="3">
    <source>
        <dbReference type="ARBA" id="ARBA00022692"/>
    </source>
</evidence>
<dbReference type="AlphaFoldDB" id="A0A1X7IEX0"/>
<feature type="transmembrane region" description="Helical" evidence="6">
    <location>
        <begin position="51"/>
        <end position="74"/>
    </location>
</feature>
<dbReference type="Pfam" id="PF04138">
    <property type="entry name" value="GtrA_DPMS_TM"/>
    <property type="match status" value="1"/>
</dbReference>
<evidence type="ECO:0000256" key="2">
    <source>
        <dbReference type="ARBA" id="ARBA00009399"/>
    </source>
</evidence>
<evidence type="ECO:0000313" key="9">
    <source>
        <dbReference type="Proteomes" id="UP000193244"/>
    </source>
</evidence>
<dbReference type="EMBL" id="FXAY01000001">
    <property type="protein sequence ID" value="SMG13128.1"/>
    <property type="molecule type" value="Genomic_DNA"/>
</dbReference>
<keyword evidence="4 6" id="KW-1133">Transmembrane helix</keyword>
<evidence type="ECO:0000256" key="4">
    <source>
        <dbReference type="ARBA" id="ARBA00022989"/>
    </source>
</evidence>
<dbReference type="PANTHER" id="PTHR38459:SF1">
    <property type="entry name" value="PROPHAGE BACTOPRENOL-LINKED GLUCOSE TRANSLOCASE HOMOLOG"/>
    <property type="match status" value="1"/>
</dbReference>
<dbReference type="GO" id="GO:0005886">
    <property type="term" value="C:plasma membrane"/>
    <property type="evidence" value="ECO:0007669"/>
    <property type="project" value="TreeGrafter"/>
</dbReference>
<evidence type="ECO:0000259" key="7">
    <source>
        <dbReference type="Pfam" id="PF04138"/>
    </source>
</evidence>
<organism evidence="8 9">
    <name type="scientific">Agreia pratensis</name>
    <dbReference type="NCBI Taxonomy" id="150121"/>
    <lineage>
        <taxon>Bacteria</taxon>
        <taxon>Bacillati</taxon>
        <taxon>Actinomycetota</taxon>
        <taxon>Actinomycetes</taxon>
        <taxon>Micrococcales</taxon>
        <taxon>Microbacteriaceae</taxon>
        <taxon>Agreia</taxon>
    </lineage>
</organism>
<accession>A0A1X7IEX0</accession>
<comment type="similarity">
    <text evidence="2">Belongs to the GtrA family.</text>
</comment>
<evidence type="ECO:0000313" key="8">
    <source>
        <dbReference type="EMBL" id="SMG13128.1"/>
    </source>
</evidence>
<feature type="transmembrane region" description="Helical" evidence="6">
    <location>
        <begin position="95"/>
        <end position="115"/>
    </location>
</feature>
<dbReference type="GO" id="GO:0000271">
    <property type="term" value="P:polysaccharide biosynthetic process"/>
    <property type="evidence" value="ECO:0007669"/>
    <property type="project" value="InterPro"/>
</dbReference>
<dbReference type="OrthoDB" id="9807815at2"/>
<keyword evidence="9" id="KW-1185">Reference proteome</keyword>
<gene>
    <name evidence="8" type="ORF">SAMN06296010_0447</name>
</gene>
<comment type="subcellular location">
    <subcellularLocation>
        <location evidence="1">Membrane</location>
        <topology evidence="1">Multi-pass membrane protein</topology>
    </subcellularLocation>
</comment>
<dbReference type="PANTHER" id="PTHR38459">
    <property type="entry name" value="PROPHAGE BACTOPRENOL-LINKED GLUCOSE TRANSLOCASE HOMOLOG"/>
    <property type="match status" value="1"/>
</dbReference>
<sequence length="177" mass="19416">MASIDLLGFVPSRYRKIVLELVQFGMVGGIGFVVQVSVFNTLRSTVFSPTVIHAGPILAMLVSTLLAIVVNWLGNRYWTFRSKRQTKIVRESVEFFAVSVVGMMIGLGCLWFSHYVLGFRSVLADNISGNVIGLVLGAAFRFVLYRFWVFNASRSLDAVSVTSPVAVVSDTASRPSS</sequence>
<keyword evidence="5 6" id="KW-0472">Membrane</keyword>
<evidence type="ECO:0000256" key="1">
    <source>
        <dbReference type="ARBA" id="ARBA00004141"/>
    </source>
</evidence>
<proteinExistence type="inferred from homology"/>
<dbReference type="InterPro" id="IPR007267">
    <property type="entry name" value="GtrA_DPMS_TM"/>
</dbReference>
<evidence type="ECO:0000256" key="5">
    <source>
        <dbReference type="ARBA" id="ARBA00023136"/>
    </source>
</evidence>
<keyword evidence="3 6" id="KW-0812">Transmembrane</keyword>
<feature type="transmembrane region" description="Helical" evidence="6">
    <location>
        <begin position="21"/>
        <end position="39"/>
    </location>
</feature>
<dbReference type="Proteomes" id="UP000193244">
    <property type="component" value="Unassembled WGS sequence"/>
</dbReference>
<evidence type="ECO:0000256" key="6">
    <source>
        <dbReference type="SAM" id="Phobius"/>
    </source>
</evidence>
<protein>
    <submittedName>
        <fullName evidence="8">Putative flippase GtrA (Transmembrane translocase of bactoprenol-linked glucose)</fullName>
    </submittedName>
</protein>
<name>A0A1X7IEX0_9MICO</name>
<reference evidence="9" key="1">
    <citation type="submission" date="2017-04" db="EMBL/GenBank/DDBJ databases">
        <authorList>
            <person name="Varghese N."/>
            <person name="Submissions S."/>
        </authorList>
    </citation>
    <scope>NUCLEOTIDE SEQUENCE [LARGE SCALE GENOMIC DNA]</scope>
    <source>
        <strain evidence="9">VKM Ac-2510</strain>
    </source>
</reference>
<dbReference type="RefSeq" id="WP_085482517.1">
    <property type="nucleotide sequence ID" value="NZ_FXAY01000001.1"/>
</dbReference>
<dbReference type="InterPro" id="IPR051401">
    <property type="entry name" value="GtrA_CellWall_Glycosyl"/>
</dbReference>
<feature type="domain" description="GtrA/DPMS transmembrane" evidence="7">
    <location>
        <begin position="23"/>
        <end position="150"/>
    </location>
</feature>
<dbReference type="STRING" id="150121.SAMN06296010_0447"/>
<feature type="transmembrane region" description="Helical" evidence="6">
    <location>
        <begin position="127"/>
        <end position="148"/>
    </location>
</feature>